<feature type="transmembrane region" description="Helical" evidence="1">
    <location>
        <begin position="6"/>
        <end position="25"/>
    </location>
</feature>
<keyword evidence="3" id="KW-1185">Reference proteome</keyword>
<evidence type="ECO:0000313" key="3">
    <source>
        <dbReference type="Proteomes" id="UP001144471"/>
    </source>
</evidence>
<keyword evidence="1" id="KW-1133">Transmembrane helix</keyword>
<dbReference type="RefSeq" id="WP_281835797.1">
    <property type="nucleotide sequence ID" value="NZ_BSDY01000009.1"/>
</dbReference>
<comment type="caution">
    <text evidence="2">The sequence shown here is derived from an EMBL/GenBank/DDBJ whole genome shotgun (WGS) entry which is preliminary data.</text>
</comment>
<keyword evidence="1" id="KW-0472">Membrane</keyword>
<reference evidence="2" key="1">
    <citation type="submission" date="2022-12" db="EMBL/GenBank/DDBJ databases">
        <title>Reference genome sequencing for broad-spectrum identification of bacterial and archaeal isolates by mass spectrometry.</title>
        <authorList>
            <person name="Sekiguchi Y."/>
            <person name="Tourlousse D.M."/>
        </authorList>
    </citation>
    <scope>NUCLEOTIDE SEQUENCE</scope>
    <source>
        <strain evidence="2">10succ1</strain>
    </source>
</reference>
<protein>
    <submittedName>
        <fullName evidence="2">Uncharacterized protein</fullName>
    </submittedName>
</protein>
<dbReference type="AlphaFoldDB" id="A0A9W6LMQ1"/>
<dbReference type="Proteomes" id="UP001144471">
    <property type="component" value="Unassembled WGS sequence"/>
</dbReference>
<sequence>MFKKILLGVLGVVVTGIFAFIFIFIQMRWVVKDHSKAEHQYLGNFYNLGIRESSGIVRGKKYDDIYWTHPDGSGLYGEQRNYLFAFYLYDFEEGKRRTRKVELEGASNLDWGDITMDYSGNIIIGDTGGNYLFRNIYVLYRFMERNPIFKTIPKSEIETIQFKFPYDEKYDIEALFYADSSIYLLTKNFGKTKMYRLEEGDIKTDRINVFDYIDEFKFLGNVWVAELADAVTGAAVSLDERTLAMLTYKGIWIFERDKPGENFFKERIFYIPLKWDVRETGKKYEAVDFEDDEHLIITTEQGDLYRVKLSEKKLVREQLPEEKEIIEGSQEEGKDSKGIRYKVWSAFMWVAFKFMDILFGD</sequence>
<dbReference type="EMBL" id="BSDY01000009">
    <property type="protein sequence ID" value="GLI56566.1"/>
    <property type="molecule type" value="Genomic_DNA"/>
</dbReference>
<gene>
    <name evidence="2" type="ORF">PM10SUCC1_20800</name>
</gene>
<accession>A0A9W6LMQ1</accession>
<evidence type="ECO:0000256" key="1">
    <source>
        <dbReference type="SAM" id="Phobius"/>
    </source>
</evidence>
<proteinExistence type="predicted"/>
<evidence type="ECO:0000313" key="2">
    <source>
        <dbReference type="EMBL" id="GLI56566.1"/>
    </source>
</evidence>
<organism evidence="2 3">
    <name type="scientific">Propionigenium maris DSM 9537</name>
    <dbReference type="NCBI Taxonomy" id="1123000"/>
    <lineage>
        <taxon>Bacteria</taxon>
        <taxon>Fusobacteriati</taxon>
        <taxon>Fusobacteriota</taxon>
        <taxon>Fusobacteriia</taxon>
        <taxon>Fusobacteriales</taxon>
        <taxon>Fusobacteriaceae</taxon>
        <taxon>Propionigenium</taxon>
    </lineage>
</organism>
<dbReference type="SUPFAM" id="SSF101898">
    <property type="entry name" value="NHL repeat"/>
    <property type="match status" value="1"/>
</dbReference>
<keyword evidence="1" id="KW-0812">Transmembrane</keyword>
<name>A0A9W6LMQ1_9FUSO</name>